<evidence type="ECO:0000313" key="2">
    <source>
        <dbReference type="EMBL" id="KAK2110340.1"/>
    </source>
</evidence>
<evidence type="ECO:0000256" key="1">
    <source>
        <dbReference type="SAM" id="MobiDB-lite"/>
    </source>
</evidence>
<gene>
    <name evidence="2" type="ORF">P7K49_010086</name>
</gene>
<proteinExistence type="predicted"/>
<accession>A0ABQ9VMP1</accession>
<evidence type="ECO:0008006" key="4">
    <source>
        <dbReference type="Google" id="ProtNLM"/>
    </source>
</evidence>
<dbReference type="Gene3D" id="2.60.120.200">
    <property type="match status" value="1"/>
</dbReference>
<organism evidence="2 3">
    <name type="scientific">Saguinus oedipus</name>
    <name type="common">Cotton-top tamarin</name>
    <name type="synonym">Oedipomidas oedipus</name>
    <dbReference type="NCBI Taxonomy" id="9490"/>
    <lineage>
        <taxon>Eukaryota</taxon>
        <taxon>Metazoa</taxon>
        <taxon>Chordata</taxon>
        <taxon>Craniata</taxon>
        <taxon>Vertebrata</taxon>
        <taxon>Euteleostomi</taxon>
        <taxon>Mammalia</taxon>
        <taxon>Eutheria</taxon>
        <taxon>Euarchontoglires</taxon>
        <taxon>Primates</taxon>
        <taxon>Haplorrhini</taxon>
        <taxon>Platyrrhini</taxon>
        <taxon>Cebidae</taxon>
        <taxon>Callitrichinae</taxon>
        <taxon>Saguinus</taxon>
    </lineage>
</organism>
<reference evidence="2 3" key="1">
    <citation type="submission" date="2023-05" db="EMBL/GenBank/DDBJ databases">
        <title>B98-5 Cell Line De Novo Hybrid Assembly: An Optical Mapping Approach.</title>
        <authorList>
            <person name="Kananen K."/>
            <person name="Auerbach J.A."/>
            <person name="Kautto E."/>
            <person name="Blachly J.S."/>
        </authorList>
    </citation>
    <scope>NUCLEOTIDE SEQUENCE [LARGE SCALE GENOMIC DNA]</scope>
    <source>
        <strain evidence="2">B95-8</strain>
        <tissue evidence="2">Cell line</tissue>
    </source>
</reference>
<dbReference type="Proteomes" id="UP001266305">
    <property type="component" value="Unassembled WGS sequence"/>
</dbReference>
<name>A0ABQ9VMP1_SAGOE</name>
<sequence length="171" mass="18936">MVTFGLPSAFGEAPTFTLFKDAQLTRRHTIVFLVRLLPETPREAFALWQMTAEDFQPVLGVLLDGDVGPESPPPAGGPRPWEAFGGSPASRPGPWAPRQQGRRRPPWVEGRCPGQGAVDRSLTYFHRDPRAALQEATFNPQEVRLYVDCRKVAERPLGEGPPKQLCRGPLL</sequence>
<dbReference type="EMBL" id="JASSZA010000005">
    <property type="protein sequence ID" value="KAK2110340.1"/>
    <property type="molecule type" value="Genomic_DNA"/>
</dbReference>
<protein>
    <recommendedName>
        <fullName evidence="4">Anti-Mullerian hormone</fullName>
    </recommendedName>
</protein>
<evidence type="ECO:0000313" key="3">
    <source>
        <dbReference type="Proteomes" id="UP001266305"/>
    </source>
</evidence>
<comment type="caution">
    <text evidence="2">The sequence shown here is derived from an EMBL/GenBank/DDBJ whole genome shotgun (WGS) entry which is preliminary data.</text>
</comment>
<keyword evidence="3" id="KW-1185">Reference proteome</keyword>
<feature type="region of interest" description="Disordered" evidence="1">
    <location>
        <begin position="65"/>
        <end position="112"/>
    </location>
</feature>